<protein>
    <submittedName>
        <fullName evidence="2">Uncharacterized protein</fullName>
    </submittedName>
</protein>
<proteinExistence type="predicted"/>
<dbReference type="RefSeq" id="WP_135482386.1">
    <property type="nucleotide sequence ID" value="NZ_SRMF01000002.1"/>
</dbReference>
<evidence type="ECO:0000313" key="2">
    <source>
        <dbReference type="EMBL" id="TGG93867.1"/>
    </source>
</evidence>
<comment type="caution">
    <text evidence="2">The sequence shown here is derived from an EMBL/GenBank/DDBJ whole genome shotgun (WGS) entry which is preliminary data.</text>
</comment>
<dbReference type="AlphaFoldDB" id="A0A4Z0W8D7"/>
<reference evidence="2 3" key="1">
    <citation type="submission" date="2019-04" db="EMBL/GenBank/DDBJ databases">
        <title>Natronospirillum operosus gen. nov., sp. nov., a haloalkaliphilic satellite isolated from decaying biomass of laboratory culture of cyanobacterium Geitlerinema sp. and proposal of Natronospirillaceae fam. nov. and Saccharospirillaceae fam. nov.</title>
        <authorList>
            <person name="Kevbrin V."/>
            <person name="Boltyanskaya Y."/>
            <person name="Koziaeva V."/>
            <person name="Grouzdev D.S."/>
            <person name="Park M."/>
            <person name="Cho J."/>
        </authorList>
    </citation>
    <scope>NUCLEOTIDE SEQUENCE [LARGE SCALE GENOMIC DNA]</scope>
    <source>
        <strain evidence="2 3">G-116</strain>
    </source>
</reference>
<keyword evidence="3" id="KW-1185">Reference proteome</keyword>
<dbReference type="OrthoDB" id="7183688at2"/>
<accession>A0A4Z0W8D7</accession>
<gene>
    <name evidence="2" type="ORF">E4656_06655</name>
</gene>
<feature type="compositionally biased region" description="Polar residues" evidence="1">
    <location>
        <begin position="26"/>
        <end position="35"/>
    </location>
</feature>
<name>A0A4Z0W8D7_9GAMM</name>
<organism evidence="2 3">
    <name type="scientific">Natronospirillum operosum</name>
    <dbReference type="NCBI Taxonomy" id="2759953"/>
    <lineage>
        <taxon>Bacteria</taxon>
        <taxon>Pseudomonadati</taxon>
        <taxon>Pseudomonadota</taxon>
        <taxon>Gammaproteobacteria</taxon>
        <taxon>Oceanospirillales</taxon>
        <taxon>Natronospirillaceae</taxon>
        <taxon>Natronospirillum</taxon>
    </lineage>
</organism>
<sequence length="547" mass="62140">MIRSLSRCPAVVCGSGELGKYGKVASPNSSQTPHDSQVERGRADHSYRIRTIVEHTARLSDDWERTAIHHLCSPEGNLPVMTFEKQVSKLTKKELIQLLQSVYGVEHSVDAIIDRYLAADTSSGRGTQALEKTLTKQLHELVYNDNFYGYHGCFDFSERLASVLSAIDTALRPQAPVAALQLTEDFLNMAEEAFQRVDDSDGHLGDLFREAADLWLNIAEEVRAEAPEAEDWPGKVLHFFDHNDYGVLDELIPHSAGLLTEQELRQLADRFKANAQHALANPTQQDHYNHAAAHACIGLKSVAEALRDISLYEQGTLLTSPDPNPIQLEHLIAYALAINELERAEFWLDKLKHSSRPQRYQPLRHQWLRQKGDLEQLKRELLSDFTKLPQVGTLTELWELANKHEKAQLKEQVNNLPVDTSAPGRLVNVLLFMGNLQRAESVVLSQAENLTSVPYPTLLNWIDTFAEHGQLLAQVVCYRALLDDLLERKYSRAYHHGAQYFKRLLALDKKITDYQGLDNAQTYIRKLQTEHWRKRSFWSQAGHPNKP</sequence>
<dbReference type="InterPro" id="IPR049245">
    <property type="entry name" value="DUF6880"/>
</dbReference>
<evidence type="ECO:0000256" key="1">
    <source>
        <dbReference type="SAM" id="MobiDB-lite"/>
    </source>
</evidence>
<evidence type="ECO:0000313" key="3">
    <source>
        <dbReference type="Proteomes" id="UP000297475"/>
    </source>
</evidence>
<feature type="region of interest" description="Disordered" evidence="1">
    <location>
        <begin position="22"/>
        <end position="42"/>
    </location>
</feature>
<dbReference type="Pfam" id="PF21810">
    <property type="entry name" value="DUF6880"/>
    <property type="match status" value="2"/>
</dbReference>
<dbReference type="Proteomes" id="UP000297475">
    <property type="component" value="Unassembled WGS sequence"/>
</dbReference>
<dbReference type="EMBL" id="SRMF01000002">
    <property type="protein sequence ID" value="TGG93867.1"/>
    <property type="molecule type" value="Genomic_DNA"/>
</dbReference>